<dbReference type="EMBL" id="LR743596">
    <property type="protein sequence ID" value="CAA2626903.1"/>
    <property type="molecule type" value="Genomic_DNA"/>
</dbReference>
<gene>
    <name evidence="2" type="ORF">SI7747_09012589</name>
</gene>
<proteinExistence type="predicted"/>
<feature type="transmembrane region" description="Helical" evidence="1">
    <location>
        <begin position="30"/>
        <end position="48"/>
    </location>
</feature>
<sequence>MDEAPRRCEVSHGGGGGAGRSLNRSWGISLMNTAGLVFLTYSSAAAAYRARSDPWTLGFVVSAYSTLMLLFWFLRGFEVAPPEKRGKLKLVIWLLSMTLISMFTYRVASMMPFGFAVVIWATGALTMVAGFYVLFVLGTSKDTDF</sequence>
<dbReference type="PANTHER" id="PTHR46610:SF20">
    <property type="entry name" value="OS05G0181300 PROTEIN"/>
    <property type="match status" value="1"/>
</dbReference>
<protein>
    <submittedName>
        <fullName evidence="2">Uncharacterized protein</fullName>
    </submittedName>
</protein>
<keyword evidence="3" id="KW-1185">Reference proteome</keyword>
<feature type="transmembrane region" description="Helical" evidence="1">
    <location>
        <begin position="113"/>
        <end position="137"/>
    </location>
</feature>
<evidence type="ECO:0000313" key="3">
    <source>
        <dbReference type="Proteomes" id="UP001189122"/>
    </source>
</evidence>
<dbReference type="AlphaFoldDB" id="A0A7I8J821"/>
<keyword evidence="1" id="KW-1133">Transmembrane helix</keyword>
<dbReference type="Pfam" id="PF20100">
    <property type="entry name" value="DUF6490"/>
    <property type="match status" value="1"/>
</dbReference>
<dbReference type="EMBL" id="CACRZD030000009">
    <property type="protein sequence ID" value="CAA6666200.1"/>
    <property type="molecule type" value="Genomic_DNA"/>
</dbReference>
<name>A0A7I8J821_SPIIN</name>
<dbReference type="Proteomes" id="UP001189122">
    <property type="component" value="Unassembled WGS sequence"/>
</dbReference>
<evidence type="ECO:0000256" key="1">
    <source>
        <dbReference type="SAM" id="Phobius"/>
    </source>
</evidence>
<evidence type="ECO:0000313" key="2">
    <source>
        <dbReference type="EMBL" id="CAA2626903.1"/>
    </source>
</evidence>
<organism evidence="2">
    <name type="scientific">Spirodela intermedia</name>
    <name type="common">Intermediate duckweed</name>
    <dbReference type="NCBI Taxonomy" id="51605"/>
    <lineage>
        <taxon>Eukaryota</taxon>
        <taxon>Viridiplantae</taxon>
        <taxon>Streptophyta</taxon>
        <taxon>Embryophyta</taxon>
        <taxon>Tracheophyta</taxon>
        <taxon>Spermatophyta</taxon>
        <taxon>Magnoliopsida</taxon>
        <taxon>Liliopsida</taxon>
        <taxon>Araceae</taxon>
        <taxon>Lemnoideae</taxon>
        <taxon>Spirodela</taxon>
    </lineage>
</organism>
<feature type="transmembrane region" description="Helical" evidence="1">
    <location>
        <begin position="54"/>
        <end position="74"/>
    </location>
</feature>
<dbReference type="InterPro" id="IPR045501">
    <property type="entry name" value="DUF6490"/>
</dbReference>
<keyword evidence="1" id="KW-0472">Membrane</keyword>
<accession>A0A7I8J821</accession>
<dbReference type="PANTHER" id="PTHR46610">
    <property type="entry name" value="OS05G0181300 PROTEIN"/>
    <property type="match status" value="1"/>
</dbReference>
<feature type="transmembrane region" description="Helical" evidence="1">
    <location>
        <begin position="86"/>
        <end position="107"/>
    </location>
</feature>
<keyword evidence="1" id="KW-0812">Transmembrane</keyword>
<reference evidence="2 3" key="1">
    <citation type="submission" date="2019-12" db="EMBL/GenBank/DDBJ databases">
        <authorList>
            <person name="Scholz U."/>
            <person name="Mascher M."/>
            <person name="Fiebig A."/>
        </authorList>
    </citation>
    <scope>NUCLEOTIDE SEQUENCE</scope>
</reference>